<organism evidence="3 4">
    <name type="scientific">Heligmosomoides polygyrus</name>
    <name type="common">Parasitic roundworm</name>
    <dbReference type="NCBI Taxonomy" id="6339"/>
    <lineage>
        <taxon>Eukaryota</taxon>
        <taxon>Metazoa</taxon>
        <taxon>Ecdysozoa</taxon>
        <taxon>Nematoda</taxon>
        <taxon>Chromadorea</taxon>
        <taxon>Rhabditida</taxon>
        <taxon>Rhabditina</taxon>
        <taxon>Rhabditomorpha</taxon>
        <taxon>Strongyloidea</taxon>
        <taxon>Heligmosomidae</taxon>
        <taxon>Heligmosomoides</taxon>
    </lineage>
</organism>
<feature type="compositionally biased region" description="Polar residues" evidence="1">
    <location>
        <begin position="89"/>
        <end position="100"/>
    </location>
</feature>
<dbReference type="AlphaFoldDB" id="A0A183GAV5"/>
<proteinExistence type="predicted"/>
<evidence type="ECO:0000313" key="4">
    <source>
        <dbReference type="WBParaSite" id="HPBE_0001918301-mRNA-1"/>
    </source>
</evidence>
<feature type="region of interest" description="Disordered" evidence="1">
    <location>
        <begin position="74"/>
        <end position="100"/>
    </location>
</feature>
<sequence>MIYKNLTVLEQMRGLNSAVFVAVLFASLLGMVLSYYPYGPRPLVPPPVPYRPVYRPVVPVRPAPVGYGYRRPLGYGAPRPPPPPPPQVHGTSTVVRTVSY</sequence>
<evidence type="ECO:0000256" key="1">
    <source>
        <dbReference type="SAM" id="MobiDB-lite"/>
    </source>
</evidence>
<protein>
    <submittedName>
        <fullName evidence="4">Col_cuticle_N domain-containing protein</fullName>
    </submittedName>
</protein>
<gene>
    <name evidence="2" type="ORF">HPBE_LOCUS19182</name>
</gene>
<dbReference type="EMBL" id="UZAH01031188">
    <property type="protein sequence ID" value="VDP14294.1"/>
    <property type="molecule type" value="Genomic_DNA"/>
</dbReference>
<evidence type="ECO:0000313" key="3">
    <source>
        <dbReference type="Proteomes" id="UP000050761"/>
    </source>
</evidence>
<dbReference type="WBParaSite" id="HPBE_0001918301-mRNA-1">
    <property type="protein sequence ID" value="HPBE_0001918301-mRNA-1"/>
    <property type="gene ID" value="HPBE_0001918301"/>
</dbReference>
<reference evidence="2 3" key="1">
    <citation type="submission" date="2018-11" db="EMBL/GenBank/DDBJ databases">
        <authorList>
            <consortium name="Pathogen Informatics"/>
        </authorList>
    </citation>
    <scope>NUCLEOTIDE SEQUENCE [LARGE SCALE GENOMIC DNA]</scope>
</reference>
<evidence type="ECO:0000313" key="2">
    <source>
        <dbReference type="EMBL" id="VDP14294.1"/>
    </source>
</evidence>
<reference evidence="4" key="2">
    <citation type="submission" date="2019-09" db="UniProtKB">
        <authorList>
            <consortium name="WormBaseParasite"/>
        </authorList>
    </citation>
    <scope>IDENTIFICATION</scope>
</reference>
<feature type="compositionally biased region" description="Pro residues" evidence="1">
    <location>
        <begin position="78"/>
        <end position="87"/>
    </location>
</feature>
<accession>A0A3P8C648</accession>
<dbReference type="Proteomes" id="UP000050761">
    <property type="component" value="Unassembled WGS sequence"/>
</dbReference>
<keyword evidence="3" id="KW-1185">Reference proteome</keyword>
<name>A0A183GAV5_HELPZ</name>
<accession>A0A183GAV5</accession>